<keyword evidence="4" id="KW-0732">Signal</keyword>
<dbReference type="InterPro" id="IPR008928">
    <property type="entry name" value="6-hairpin_glycosidase_sf"/>
</dbReference>
<organism evidence="7 9">
    <name type="scientific">Formosa algae</name>
    <dbReference type="NCBI Taxonomy" id="225843"/>
    <lineage>
        <taxon>Bacteria</taxon>
        <taxon>Pseudomonadati</taxon>
        <taxon>Bacteroidota</taxon>
        <taxon>Flavobacteriia</taxon>
        <taxon>Flavobacteriales</taxon>
        <taxon>Flavobacteriaceae</taxon>
        <taxon>Formosa</taxon>
    </lineage>
</organism>
<sequence length="739" mass="84597">MLKLLKLRFNNIMIVVLVTSMSLFAACKSNPSAKDHTQSAPLGLSVEYIRKPQEVLIIDQKPEFAWELPNTITAQSAYQILVASTQEFLEQDQGDVWDSGKVLSNQSIDIAFKGTALKVSKTYFWKVKIWDENHKESPYSESQNFTIGANTGTITSANSFRIDRIKPKVLKQTSNNAYFLDFGKAAFATLEFNYNTPEVDTLVFHIGEQLTDYKINRTPKGTIRYQKIVVPVHPEQHTYTISIKPDKRNTKPEAIHLPVSFPVLMPFRYVEIEHVKGEIQAADFNQIAYFGYWEDNESYFKSSDTILNQVWELCKYSIKATTFAGVYVDGDRERIPYEADAYLNQLSHYTTDREYAMARQTIEYFMEQPTWPTEWQLHVALMFHADYMYTGNTELIETYYDKLKYKTLMELRRADGLISSSKATPEFMKKLGFKNPKTKLKDIVDWPPAQKDTGWKLATVEGERDGFVFTPINTVINCLYYKNLEIMADFAKILNKTNEVIDYEQLAKQVKASINTKLFNQDLGIYTDGEDTTHASLHSNMMALAFNIVPENDIKTVVDFIKTRGMACSVYGAQYLLEALYNANESDYALELMTATHDRSWYNMIDIGSTITLEAWDMKYKPNADWNHAWGAAPANIIPRYLWGIQPKTPGYAVAKIQPQLDNLNSSSIVVPTLRGQIKGDYILKDDKTKQFTIDIPANMKAEFMVKRTSTIKVNNKIIHGNLDHIALEAGNYIIEIFN</sequence>
<dbReference type="Gene3D" id="1.50.10.10">
    <property type="match status" value="1"/>
</dbReference>
<name>A0A9X0YK26_9FLAO</name>
<evidence type="ECO:0000256" key="3">
    <source>
        <dbReference type="ARBA" id="ARBA00022801"/>
    </source>
</evidence>
<feature type="domain" description="Alpha-L-rhamnosidase six-hairpin glycosidase" evidence="5">
    <location>
        <begin position="297"/>
        <end position="641"/>
    </location>
</feature>
<feature type="chain" id="PRO_5040875758" description="alpha-L-rhamnosidase" evidence="4">
    <location>
        <begin position="26"/>
        <end position="739"/>
    </location>
</feature>
<accession>A0A9X0YK26</accession>
<dbReference type="PANTHER" id="PTHR33307:SF6">
    <property type="entry name" value="ALPHA-RHAMNOSIDASE (EUROFUNG)-RELATED"/>
    <property type="match status" value="1"/>
</dbReference>
<dbReference type="GO" id="GO:0005975">
    <property type="term" value="P:carbohydrate metabolic process"/>
    <property type="evidence" value="ECO:0007669"/>
    <property type="project" value="InterPro"/>
</dbReference>
<dbReference type="InterPro" id="IPR016007">
    <property type="entry name" value="Alpha_rhamnosid"/>
</dbReference>
<dbReference type="Pfam" id="PF17390">
    <property type="entry name" value="Bac_rhamnosid_C"/>
    <property type="match status" value="1"/>
</dbReference>
<feature type="signal peptide" evidence="4">
    <location>
        <begin position="1"/>
        <end position="25"/>
    </location>
</feature>
<comment type="caution">
    <text evidence="7">The sequence shown here is derived from an EMBL/GenBank/DDBJ whole genome shotgun (WGS) entry which is preliminary data.</text>
</comment>
<evidence type="ECO:0000313" key="10">
    <source>
        <dbReference type="Proteomes" id="UP001231587"/>
    </source>
</evidence>
<dbReference type="RefSeq" id="WP_083495739.1">
    <property type="nucleotide sequence ID" value="NZ_JAGGJQ010000005.1"/>
</dbReference>
<dbReference type="OrthoDB" id="9815108at2"/>
<keyword evidence="10" id="KW-1185">Reference proteome</keyword>
<dbReference type="InterPro" id="IPR035396">
    <property type="entry name" value="Bac_rhamnosid6H"/>
</dbReference>
<protein>
    <recommendedName>
        <fullName evidence="2">alpha-L-rhamnosidase</fullName>
        <ecNumber evidence="2">3.2.1.40</ecNumber>
    </recommendedName>
</protein>
<feature type="domain" description="Alpha-L-rhamnosidase C-terminal" evidence="6">
    <location>
        <begin position="644"/>
        <end position="712"/>
    </location>
</feature>
<dbReference type="Pfam" id="PF17389">
    <property type="entry name" value="Bac_rhamnosid6H"/>
    <property type="match status" value="1"/>
</dbReference>
<evidence type="ECO:0000256" key="4">
    <source>
        <dbReference type="SAM" id="SignalP"/>
    </source>
</evidence>
<evidence type="ECO:0000313" key="9">
    <source>
        <dbReference type="Proteomes" id="UP001138672"/>
    </source>
</evidence>
<dbReference type="InterPro" id="IPR013783">
    <property type="entry name" value="Ig-like_fold"/>
</dbReference>
<dbReference type="GO" id="GO:0030596">
    <property type="term" value="F:alpha-L-rhamnosidase activity"/>
    <property type="evidence" value="ECO:0007669"/>
    <property type="project" value="UniProtKB-EC"/>
</dbReference>
<dbReference type="PROSITE" id="PS51257">
    <property type="entry name" value="PROKAR_LIPOPROTEIN"/>
    <property type="match status" value="1"/>
</dbReference>
<evidence type="ECO:0000256" key="1">
    <source>
        <dbReference type="ARBA" id="ARBA00001445"/>
    </source>
</evidence>
<proteinExistence type="predicted"/>
<dbReference type="AlphaFoldDB" id="A0A9X0YK26"/>
<evidence type="ECO:0000259" key="6">
    <source>
        <dbReference type="Pfam" id="PF17390"/>
    </source>
</evidence>
<dbReference type="Proteomes" id="UP001231587">
    <property type="component" value="Unassembled WGS sequence"/>
</dbReference>
<dbReference type="EMBL" id="JAUSUU010000006">
    <property type="protein sequence ID" value="MDQ0335625.1"/>
    <property type="molecule type" value="Genomic_DNA"/>
</dbReference>
<dbReference type="PANTHER" id="PTHR33307">
    <property type="entry name" value="ALPHA-RHAMNOSIDASE (EUROFUNG)"/>
    <property type="match status" value="1"/>
</dbReference>
<dbReference type="Gene3D" id="2.60.40.10">
    <property type="entry name" value="Immunoglobulins"/>
    <property type="match status" value="1"/>
</dbReference>
<dbReference type="Gene3D" id="2.60.420.10">
    <property type="entry name" value="Maltose phosphorylase, domain 3"/>
    <property type="match status" value="1"/>
</dbReference>
<evidence type="ECO:0000313" key="8">
    <source>
        <dbReference type="EMBL" id="MDQ0335625.1"/>
    </source>
</evidence>
<gene>
    <name evidence="7" type="ORF">J2Z56_001952</name>
    <name evidence="8" type="ORF">J2Z57_002076</name>
</gene>
<evidence type="ECO:0000259" key="5">
    <source>
        <dbReference type="Pfam" id="PF17389"/>
    </source>
</evidence>
<dbReference type="InterPro" id="IPR012341">
    <property type="entry name" value="6hp_glycosidase-like_sf"/>
</dbReference>
<reference evidence="7" key="1">
    <citation type="submission" date="2021-03" db="EMBL/GenBank/DDBJ databases">
        <title>Genomic Encyclopedia of Type Strains, Phase IV (KMG-IV): sequencing the most valuable type-strain genomes for metagenomic binning, comparative biology and taxonomic classification.</title>
        <authorList>
            <person name="Goeker M."/>
        </authorList>
    </citation>
    <scope>NUCLEOTIDE SEQUENCE</scope>
    <source>
        <strain evidence="7">DSM 15523</strain>
        <strain evidence="8 10">DSM 16476</strain>
    </source>
</reference>
<dbReference type="EMBL" id="JAGGJQ010000005">
    <property type="protein sequence ID" value="MBP1840025.1"/>
    <property type="molecule type" value="Genomic_DNA"/>
</dbReference>
<dbReference type="Pfam" id="PF25788">
    <property type="entry name" value="Ig_Rha78A_N"/>
    <property type="match status" value="1"/>
</dbReference>
<dbReference type="Proteomes" id="UP001138672">
    <property type="component" value="Unassembled WGS sequence"/>
</dbReference>
<evidence type="ECO:0000256" key="2">
    <source>
        <dbReference type="ARBA" id="ARBA00012652"/>
    </source>
</evidence>
<keyword evidence="3" id="KW-0378">Hydrolase</keyword>
<comment type="catalytic activity">
    <reaction evidence="1">
        <text>Hydrolysis of terminal non-reducing alpha-L-rhamnose residues in alpha-L-rhamnosides.</text>
        <dbReference type="EC" id="3.2.1.40"/>
    </reaction>
</comment>
<dbReference type="EC" id="3.2.1.40" evidence="2"/>
<dbReference type="InterPro" id="IPR035398">
    <property type="entry name" value="Bac_rhamnosid_C"/>
</dbReference>
<dbReference type="Gene3D" id="2.60.120.260">
    <property type="entry name" value="Galactose-binding domain-like"/>
    <property type="match status" value="1"/>
</dbReference>
<dbReference type="SUPFAM" id="SSF48208">
    <property type="entry name" value="Six-hairpin glycosidases"/>
    <property type="match status" value="1"/>
</dbReference>
<evidence type="ECO:0000313" key="7">
    <source>
        <dbReference type="EMBL" id="MBP1840025.1"/>
    </source>
</evidence>